<dbReference type="AlphaFoldDB" id="A0A4R4D852"/>
<evidence type="ECO:0000313" key="2">
    <source>
        <dbReference type="Proteomes" id="UP000295023"/>
    </source>
</evidence>
<dbReference type="EMBL" id="SKBM01000022">
    <property type="protein sequence ID" value="TCZ56646.1"/>
    <property type="molecule type" value="Genomic_DNA"/>
</dbReference>
<sequence>MTLVAVLLAEVLVRPGRTINLPSWIGGWVCAGRTPGALGGTEEAAACEAIAQRLARVLAAPAAGVAAKVTQQR</sequence>
<proteinExistence type="predicted"/>
<name>A0A4R4D852_9PROT</name>
<dbReference type="Proteomes" id="UP000295023">
    <property type="component" value="Unassembled WGS sequence"/>
</dbReference>
<dbReference type="RefSeq" id="WP_132293565.1">
    <property type="nucleotide sequence ID" value="NZ_SKBM01000022.1"/>
</dbReference>
<comment type="caution">
    <text evidence="1">The sequence shown here is derived from an EMBL/GenBank/DDBJ whole genome shotgun (WGS) entry which is preliminary data.</text>
</comment>
<organism evidence="1 2">
    <name type="scientific">Roseicella aquatilis</name>
    <dbReference type="NCBI Taxonomy" id="2527868"/>
    <lineage>
        <taxon>Bacteria</taxon>
        <taxon>Pseudomonadati</taxon>
        <taxon>Pseudomonadota</taxon>
        <taxon>Alphaproteobacteria</taxon>
        <taxon>Acetobacterales</taxon>
        <taxon>Roseomonadaceae</taxon>
        <taxon>Roseicella</taxon>
    </lineage>
</organism>
<accession>A0A4R4D852</accession>
<reference evidence="1 2" key="1">
    <citation type="submission" date="2019-03" db="EMBL/GenBank/DDBJ databases">
        <title>Paracraurococcus aquatilis NE82 genome sequence.</title>
        <authorList>
            <person name="Zhao Y."/>
            <person name="Du Z."/>
        </authorList>
    </citation>
    <scope>NUCLEOTIDE SEQUENCE [LARGE SCALE GENOMIC DNA]</scope>
    <source>
        <strain evidence="1 2">NE82</strain>
    </source>
</reference>
<keyword evidence="2" id="KW-1185">Reference proteome</keyword>
<evidence type="ECO:0000313" key="1">
    <source>
        <dbReference type="EMBL" id="TCZ56646.1"/>
    </source>
</evidence>
<gene>
    <name evidence="1" type="ORF">EXY23_19855</name>
</gene>
<protein>
    <submittedName>
        <fullName evidence="1">Uncharacterized protein</fullName>
    </submittedName>
</protein>